<keyword evidence="3" id="KW-1185">Reference proteome</keyword>
<evidence type="ECO:0000313" key="2">
    <source>
        <dbReference type="EMBL" id="MFC3116065.1"/>
    </source>
</evidence>
<dbReference type="Proteomes" id="UP001595555">
    <property type="component" value="Unassembled WGS sequence"/>
</dbReference>
<keyword evidence="1" id="KW-1133">Transmembrane helix</keyword>
<protein>
    <recommendedName>
        <fullName evidence="4">DUF2214 domain-containing protein</fullName>
    </recommendedName>
</protein>
<keyword evidence="1" id="KW-0812">Transmembrane</keyword>
<evidence type="ECO:0008006" key="4">
    <source>
        <dbReference type="Google" id="ProtNLM"/>
    </source>
</evidence>
<keyword evidence="1" id="KW-0472">Membrane</keyword>
<evidence type="ECO:0000313" key="3">
    <source>
        <dbReference type="Proteomes" id="UP001595555"/>
    </source>
</evidence>
<feature type="transmembrane region" description="Helical" evidence="1">
    <location>
        <begin position="123"/>
        <end position="143"/>
    </location>
</feature>
<feature type="transmembrane region" description="Helical" evidence="1">
    <location>
        <begin position="6"/>
        <end position="28"/>
    </location>
</feature>
<feature type="transmembrane region" description="Helical" evidence="1">
    <location>
        <begin position="49"/>
        <end position="70"/>
    </location>
</feature>
<gene>
    <name evidence="2" type="ORF">ACFODX_10890</name>
</gene>
<accession>A0ABV7FFP3</accession>
<dbReference type="RefSeq" id="WP_378118979.1">
    <property type="nucleotide sequence ID" value="NZ_JBHRTF010000004.1"/>
</dbReference>
<reference evidence="3" key="1">
    <citation type="journal article" date="2019" name="Int. J. Syst. Evol. Microbiol.">
        <title>The Global Catalogue of Microorganisms (GCM) 10K type strain sequencing project: providing services to taxonomists for standard genome sequencing and annotation.</title>
        <authorList>
            <consortium name="The Broad Institute Genomics Platform"/>
            <consortium name="The Broad Institute Genome Sequencing Center for Infectious Disease"/>
            <person name="Wu L."/>
            <person name="Ma J."/>
        </authorList>
    </citation>
    <scope>NUCLEOTIDE SEQUENCE [LARGE SCALE GENOMIC DNA]</scope>
    <source>
        <strain evidence="3">KCTC 52237</strain>
    </source>
</reference>
<proteinExistence type="predicted"/>
<sequence>MKTLIVYVHLIAACVAVGIMLIQDLALAKTRGQSLSKLAVEELQRAAKTISMALVALWVSGLLLVVIGYAENPQQYLLNQKLWAKFTVVGILTLNGIALHHFSFPRVVSSRGISGLGNIEKTLVVLTGVVSSVSWLFACYLGIARPWNYTVNYSFVMTVYFSLLIPACIGGCILIHALRFFPQDFFREPAHQSFPDAIRHPAHHPVQPQLARDTVQRSIAPAQKKVRPATHHPEPPLLTDAIQLPDSMRLGNSMQMAKRASKT</sequence>
<dbReference type="EMBL" id="JBHRTF010000004">
    <property type="protein sequence ID" value="MFC3116065.1"/>
    <property type="molecule type" value="Genomic_DNA"/>
</dbReference>
<name>A0ABV7FFP3_9GAMM</name>
<organism evidence="2 3">
    <name type="scientific">Cellvibrio fontiphilus</name>
    <dbReference type="NCBI Taxonomy" id="1815559"/>
    <lineage>
        <taxon>Bacteria</taxon>
        <taxon>Pseudomonadati</taxon>
        <taxon>Pseudomonadota</taxon>
        <taxon>Gammaproteobacteria</taxon>
        <taxon>Cellvibrionales</taxon>
        <taxon>Cellvibrionaceae</taxon>
        <taxon>Cellvibrio</taxon>
    </lineage>
</organism>
<comment type="caution">
    <text evidence="2">The sequence shown here is derived from an EMBL/GenBank/DDBJ whole genome shotgun (WGS) entry which is preliminary data.</text>
</comment>
<feature type="transmembrane region" description="Helical" evidence="1">
    <location>
        <begin position="82"/>
        <end position="102"/>
    </location>
</feature>
<feature type="transmembrane region" description="Helical" evidence="1">
    <location>
        <begin position="155"/>
        <end position="178"/>
    </location>
</feature>
<evidence type="ECO:0000256" key="1">
    <source>
        <dbReference type="SAM" id="Phobius"/>
    </source>
</evidence>